<keyword evidence="2" id="KW-1185">Reference proteome</keyword>
<gene>
    <name evidence="1" type="ORF">COLO4_13792</name>
</gene>
<protein>
    <submittedName>
        <fullName evidence="1">Hydrolase</fullName>
    </submittedName>
</protein>
<evidence type="ECO:0000313" key="1">
    <source>
        <dbReference type="EMBL" id="OMO98618.1"/>
    </source>
</evidence>
<comment type="caution">
    <text evidence="1">The sequence shown here is derived from an EMBL/GenBank/DDBJ whole genome shotgun (WGS) entry which is preliminary data.</text>
</comment>
<keyword evidence="1" id="KW-0378">Hydrolase</keyword>
<name>A0A1R3JUX3_9ROSI</name>
<proteinExistence type="predicted"/>
<accession>A0A1R3JUX3</accession>
<dbReference type="EMBL" id="AWUE01015297">
    <property type="protein sequence ID" value="OMO98618.1"/>
    <property type="molecule type" value="Genomic_DNA"/>
</dbReference>
<sequence length="75" mass="8612">MLFPSLFTNFRSSGFLKIRWQFDPCECPPSCECVHHSNVLRVCHFLSWDEFVPHDPVHLSVGTIGCNFGHSLNFS</sequence>
<dbReference type="GO" id="GO:0016787">
    <property type="term" value="F:hydrolase activity"/>
    <property type="evidence" value="ECO:0007669"/>
    <property type="project" value="UniProtKB-KW"/>
</dbReference>
<organism evidence="1 2">
    <name type="scientific">Corchorus olitorius</name>
    <dbReference type="NCBI Taxonomy" id="93759"/>
    <lineage>
        <taxon>Eukaryota</taxon>
        <taxon>Viridiplantae</taxon>
        <taxon>Streptophyta</taxon>
        <taxon>Embryophyta</taxon>
        <taxon>Tracheophyta</taxon>
        <taxon>Spermatophyta</taxon>
        <taxon>Magnoliopsida</taxon>
        <taxon>eudicotyledons</taxon>
        <taxon>Gunneridae</taxon>
        <taxon>Pentapetalae</taxon>
        <taxon>rosids</taxon>
        <taxon>malvids</taxon>
        <taxon>Malvales</taxon>
        <taxon>Malvaceae</taxon>
        <taxon>Grewioideae</taxon>
        <taxon>Apeibeae</taxon>
        <taxon>Corchorus</taxon>
    </lineage>
</organism>
<dbReference type="Proteomes" id="UP000187203">
    <property type="component" value="Unassembled WGS sequence"/>
</dbReference>
<dbReference type="AlphaFoldDB" id="A0A1R3JUX3"/>
<reference evidence="2" key="1">
    <citation type="submission" date="2013-09" db="EMBL/GenBank/DDBJ databases">
        <title>Corchorus olitorius genome sequencing.</title>
        <authorList>
            <person name="Alam M."/>
            <person name="Haque M.S."/>
            <person name="Islam M.S."/>
            <person name="Emdad E.M."/>
            <person name="Islam M.M."/>
            <person name="Ahmed B."/>
            <person name="Halim A."/>
            <person name="Hossen Q.M.M."/>
            <person name="Hossain M.Z."/>
            <person name="Ahmed R."/>
            <person name="Khan M.M."/>
            <person name="Islam R."/>
            <person name="Rashid M.M."/>
            <person name="Khan S.A."/>
            <person name="Rahman M.S."/>
            <person name="Alam M."/>
            <person name="Yahiya A.S."/>
            <person name="Khan M.S."/>
            <person name="Azam M.S."/>
            <person name="Haque T."/>
            <person name="Lashkar M.Z.H."/>
            <person name="Akhand A.I."/>
            <person name="Morshed G."/>
            <person name="Roy S."/>
            <person name="Uddin K.S."/>
            <person name="Rabeya T."/>
            <person name="Hossain A.S."/>
            <person name="Chowdhury A."/>
            <person name="Snigdha A.R."/>
            <person name="Mortoza M.S."/>
            <person name="Matin S.A."/>
            <person name="Hoque S.M.E."/>
            <person name="Islam M.K."/>
            <person name="Roy D.K."/>
            <person name="Haider R."/>
            <person name="Moosa M.M."/>
            <person name="Elias S.M."/>
            <person name="Hasan A.M."/>
            <person name="Jahan S."/>
            <person name="Shafiuddin M."/>
            <person name="Mahmood N."/>
            <person name="Shommy N.S."/>
        </authorList>
    </citation>
    <scope>NUCLEOTIDE SEQUENCE [LARGE SCALE GENOMIC DNA]</scope>
    <source>
        <strain evidence="2">cv. O-4</strain>
    </source>
</reference>
<evidence type="ECO:0000313" key="2">
    <source>
        <dbReference type="Proteomes" id="UP000187203"/>
    </source>
</evidence>